<reference evidence="3" key="1">
    <citation type="journal article" date="2014" name="Genome Biol.">
        <title>Transcriptome and methylome profiling reveals relics of genome dominance in the mesopolyploid Brassica oleracea.</title>
        <authorList>
            <person name="Parkin I.A."/>
            <person name="Koh C."/>
            <person name="Tang H."/>
            <person name="Robinson S.J."/>
            <person name="Kagale S."/>
            <person name="Clarke W.E."/>
            <person name="Town C.D."/>
            <person name="Nixon J."/>
            <person name="Krishnakumar V."/>
            <person name="Bidwell S.L."/>
            <person name="Denoeud F."/>
            <person name="Belcram H."/>
            <person name="Links M.G."/>
            <person name="Just J."/>
            <person name="Clarke C."/>
            <person name="Bender T."/>
            <person name="Huebert T."/>
            <person name="Mason A.S."/>
            <person name="Pires J.C."/>
            <person name="Barker G."/>
            <person name="Moore J."/>
            <person name="Walley P.G."/>
            <person name="Manoli S."/>
            <person name="Batley J."/>
            <person name="Edwards D."/>
            <person name="Nelson M.N."/>
            <person name="Wang X."/>
            <person name="Paterson A.H."/>
            <person name="King G."/>
            <person name="Bancroft I."/>
            <person name="Chalhoub B."/>
            <person name="Sharpe A.G."/>
        </authorList>
    </citation>
    <scope>NUCLEOTIDE SEQUENCE [LARGE SCALE GENOMIC DNA]</scope>
    <source>
        <strain evidence="3">cv. TO1000</strain>
    </source>
</reference>
<dbReference type="HOGENOM" id="CLU_2461241_0_0_1"/>
<dbReference type="Proteomes" id="UP000032141">
    <property type="component" value="Unassembled WGS sequence"/>
</dbReference>
<evidence type="ECO:0000313" key="4">
    <source>
        <dbReference type="Proteomes" id="UP000032141"/>
    </source>
</evidence>
<protein>
    <recommendedName>
        <fullName evidence="2">hAT-like transposase RNase-H fold domain-containing protein</fullName>
    </recommendedName>
</protein>
<dbReference type="GO" id="GO:0003677">
    <property type="term" value="F:DNA binding"/>
    <property type="evidence" value="ECO:0007669"/>
    <property type="project" value="InterPro"/>
</dbReference>
<proteinExistence type="predicted"/>
<evidence type="ECO:0000259" key="2">
    <source>
        <dbReference type="Pfam" id="PF14372"/>
    </source>
</evidence>
<name>A0A0D3AGU1_BRAOL</name>
<dbReference type="InterPro" id="IPR025525">
    <property type="entry name" value="hAT-like_transposase_RNase-H"/>
</dbReference>
<dbReference type="Pfam" id="PF14372">
    <property type="entry name" value="hAT-like_RNase-H"/>
    <property type="match status" value="1"/>
</dbReference>
<dbReference type="PANTHER" id="PTHR23272">
    <property type="entry name" value="BED FINGER-RELATED"/>
    <property type="match status" value="1"/>
</dbReference>
<dbReference type="eggNOG" id="KOG1121">
    <property type="taxonomic scope" value="Eukaryota"/>
</dbReference>
<dbReference type="EnsemblPlants" id="Bo24595s010.1">
    <property type="protein sequence ID" value="Bo24595s010.1"/>
    <property type="gene ID" value="Bo24595s010"/>
</dbReference>
<dbReference type="PANTHER" id="PTHR23272:SF166">
    <property type="entry name" value="ZINC FINGER BED DOMAIN-CONTAINING PROTEIN RICESLEEPER 2-LIKE ISOFORM X1"/>
    <property type="match status" value="1"/>
</dbReference>
<keyword evidence="4" id="KW-1185">Reference proteome</keyword>
<organism evidence="3 4">
    <name type="scientific">Brassica oleracea var. oleracea</name>
    <dbReference type="NCBI Taxonomy" id="109376"/>
    <lineage>
        <taxon>Eukaryota</taxon>
        <taxon>Viridiplantae</taxon>
        <taxon>Streptophyta</taxon>
        <taxon>Embryophyta</taxon>
        <taxon>Tracheophyta</taxon>
        <taxon>Spermatophyta</taxon>
        <taxon>Magnoliopsida</taxon>
        <taxon>eudicotyledons</taxon>
        <taxon>Gunneridae</taxon>
        <taxon>Pentapetalae</taxon>
        <taxon>rosids</taxon>
        <taxon>malvids</taxon>
        <taxon>Brassicales</taxon>
        <taxon>Brassicaceae</taxon>
        <taxon>Brassiceae</taxon>
        <taxon>Brassica</taxon>
    </lineage>
</organism>
<evidence type="ECO:0000256" key="1">
    <source>
        <dbReference type="SAM" id="MobiDB-lite"/>
    </source>
</evidence>
<accession>A0A0D3AGU1</accession>
<dbReference type="AlphaFoldDB" id="A0A0D3AGU1"/>
<feature type="region of interest" description="Disordered" evidence="1">
    <location>
        <begin position="68"/>
        <end position="90"/>
    </location>
</feature>
<feature type="compositionally biased region" description="Low complexity" evidence="1">
    <location>
        <begin position="71"/>
        <end position="80"/>
    </location>
</feature>
<sequence length="90" mass="10312">MVETMKLKFDKYWEEYSDILSIDAVLDPRLKFAAMKYCYDTLDSLTSKLKVDHIRKKIKKLYGVYKKDSKSTTASTSETSLVNSIPAGYG</sequence>
<dbReference type="OMA" id="FAAMKYC"/>
<feature type="domain" description="hAT-like transposase RNase-H fold" evidence="2">
    <location>
        <begin position="1"/>
        <end position="65"/>
    </location>
</feature>
<reference evidence="3" key="2">
    <citation type="submission" date="2015-06" db="UniProtKB">
        <authorList>
            <consortium name="EnsemblPlants"/>
        </authorList>
    </citation>
    <scope>IDENTIFICATION</scope>
</reference>
<dbReference type="Gramene" id="Bo24595s010.1">
    <property type="protein sequence ID" value="Bo24595s010.1"/>
    <property type="gene ID" value="Bo24595s010"/>
</dbReference>
<evidence type="ECO:0000313" key="3">
    <source>
        <dbReference type="EnsemblPlants" id="Bo24595s010.1"/>
    </source>
</evidence>